<keyword evidence="3" id="KW-1185">Reference proteome</keyword>
<proteinExistence type="predicted"/>
<dbReference type="EMBL" id="CAKLPY010000001">
    <property type="protein sequence ID" value="CAH0994377.1"/>
    <property type="molecule type" value="Genomic_DNA"/>
</dbReference>
<evidence type="ECO:0000256" key="1">
    <source>
        <dbReference type="SAM" id="SignalP"/>
    </source>
</evidence>
<feature type="signal peptide" evidence="1">
    <location>
        <begin position="1"/>
        <end position="19"/>
    </location>
</feature>
<dbReference type="InterPro" id="IPR036278">
    <property type="entry name" value="Sialidase_sf"/>
</dbReference>
<dbReference type="SUPFAM" id="SSF50939">
    <property type="entry name" value="Sialidases"/>
    <property type="match status" value="1"/>
</dbReference>
<organism evidence="2 3">
    <name type="scientific">Emticicia aquatica</name>
    <dbReference type="NCBI Taxonomy" id="1681835"/>
    <lineage>
        <taxon>Bacteria</taxon>
        <taxon>Pseudomonadati</taxon>
        <taxon>Bacteroidota</taxon>
        <taxon>Cytophagia</taxon>
        <taxon>Cytophagales</taxon>
        <taxon>Leadbetterellaceae</taxon>
        <taxon>Emticicia</taxon>
    </lineage>
</organism>
<gene>
    <name evidence="2" type="ORF">EMA8858_00486</name>
</gene>
<feature type="chain" id="PRO_5046609782" description="Exo-alpha-sialidase" evidence="1">
    <location>
        <begin position="20"/>
        <end position="428"/>
    </location>
</feature>
<dbReference type="CDD" id="cd15482">
    <property type="entry name" value="Sialidase_non-viral"/>
    <property type="match status" value="1"/>
</dbReference>
<evidence type="ECO:0000313" key="2">
    <source>
        <dbReference type="EMBL" id="CAH0994377.1"/>
    </source>
</evidence>
<sequence>MIKLIFTLPLLLLSLWANFSSIKTTHQPAEMTLCVSMPNEEANQNLRKILDNDFNSFENDSTKAYTMPLLTQTPKGDLMLSWTEKDEQGNTSFCVAFSSDKGKSFAEKKTIYSGKGISNSRMMRAKVLAKKDGSLVAVFSNRSDAAPSQSGRGSSRSADIVYCVSKDGGSTWTSPKSVDADPTQGIVRGFFDAALMANDEVAVAYLKDVANSKKFEERDLRLVITKNGVFQPERVIDPVVCDCCPISLLLDANGALNVYYRDNNDNIRDMAKMTSTDNAETFSKPQILHNDQWKINGCPHSGAISSTYGKSALIVWFSGAETESGLRLVTQEGKKLFVLSDVSAKNAYLLEAPKASVMLWEQNKGENNVSQIAFRKINNDKVSETNWVNGSSNGTNSSGLVIDNQLLIAYEVKQANKKNSIKISTVTL</sequence>
<name>A0ABN8END3_9BACT</name>
<dbReference type="RefSeq" id="WP_238804125.1">
    <property type="nucleotide sequence ID" value="NZ_CAKLPY010000001.1"/>
</dbReference>
<keyword evidence="1" id="KW-0732">Signal</keyword>
<comment type="caution">
    <text evidence="2">The sequence shown here is derived from an EMBL/GenBank/DDBJ whole genome shotgun (WGS) entry which is preliminary data.</text>
</comment>
<dbReference type="Proteomes" id="UP000837932">
    <property type="component" value="Unassembled WGS sequence"/>
</dbReference>
<dbReference type="Gene3D" id="2.120.10.10">
    <property type="match status" value="1"/>
</dbReference>
<evidence type="ECO:0008006" key="4">
    <source>
        <dbReference type="Google" id="ProtNLM"/>
    </source>
</evidence>
<reference evidence="2" key="1">
    <citation type="submission" date="2021-12" db="EMBL/GenBank/DDBJ databases">
        <authorList>
            <person name="Rodrigo-Torres L."/>
            <person name="Arahal R. D."/>
            <person name="Lucena T."/>
        </authorList>
    </citation>
    <scope>NUCLEOTIDE SEQUENCE</scope>
    <source>
        <strain evidence="2">CECT 8858</strain>
    </source>
</reference>
<accession>A0ABN8END3</accession>
<protein>
    <recommendedName>
        <fullName evidence="4">Exo-alpha-sialidase</fullName>
    </recommendedName>
</protein>
<evidence type="ECO:0000313" key="3">
    <source>
        <dbReference type="Proteomes" id="UP000837932"/>
    </source>
</evidence>